<comment type="caution">
    <text evidence="3">The sequence shown here is derived from an EMBL/GenBank/DDBJ whole genome shotgun (WGS) entry which is preliminary data.</text>
</comment>
<dbReference type="RefSeq" id="WP_405283697.1">
    <property type="nucleotide sequence ID" value="NZ_CP144380.1"/>
</dbReference>
<proteinExistence type="predicted"/>
<evidence type="ECO:0000313" key="3">
    <source>
        <dbReference type="EMBL" id="MEK9501868.1"/>
    </source>
</evidence>
<accession>A0ABU9EAX3</accession>
<dbReference type="InterPro" id="IPR005184">
    <property type="entry name" value="DUF306_Meta_HslJ"/>
</dbReference>
<keyword evidence="4" id="KW-1185">Reference proteome</keyword>
<feature type="compositionally biased region" description="Low complexity" evidence="1">
    <location>
        <begin position="20"/>
        <end position="29"/>
    </location>
</feature>
<protein>
    <submittedName>
        <fullName evidence="3">Copper resistance protein NlpE N-terminal domain-containing protein</fullName>
    </submittedName>
</protein>
<dbReference type="InterPro" id="IPR007298">
    <property type="entry name" value="Cu-R_lipoprotein_NlpE"/>
</dbReference>
<evidence type="ECO:0000313" key="4">
    <source>
        <dbReference type="Proteomes" id="UP001484239"/>
    </source>
</evidence>
<dbReference type="EMBL" id="JBBHLI010000007">
    <property type="protein sequence ID" value="MEK9501868.1"/>
    <property type="molecule type" value="Genomic_DNA"/>
</dbReference>
<dbReference type="Gene3D" id="2.40.128.640">
    <property type="match status" value="1"/>
</dbReference>
<reference evidence="3 4" key="1">
    <citation type="submission" date="2024-02" db="EMBL/GenBank/DDBJ databases">
        <title>A novel Gemmatimonadota bacterium.</title>
        <authorList>
            <person name="Du Z.-J."/>
            <person name="Ye Y.-Q."/>
        </authorList>
    </citation>
    <scope>NUCLEOTIDE SEQUENCE [LARGE SCALE GENOMIC DNA]</scope>
    <source>
        <strain evidence="3 4">DH-20</strain>
    </source>
</reference>
<gene>
    <name evidence="3" type="ORF">WI372_12825</name>
</gene>
<dbReference type="InterPro" id="IPR038670">
    <property type="entry name" value="HslJ-like_sf"/>
</dbReference>
<feature type="domain" description="DUF306" evidence="2">
    <location>
        <begin position="204"/>
        <end position="310"/>
    </location>
</feature>
<evidence type="ECO:0000259" key="2">
    <source>
        <dbReference type="Pfam" id="PF03724"/>
    </source>
</evidence>
<feature type="compositionally biased region" description="Polar residues" evidence="1">
    <location>
        <begin position="1"/>
        <end position="10"/>
    </location>
</feature>
<evidence type="ECO:0000256" key="1">
    <source>
        <dbReference type="SAM" id="MobiDB-lite"/>
    </source>
</evidence>
<organism evidence="3 4">
    <name type="scientific">Gaopeijia maritima</name>
    <dbReference type="NCBI Taxonomy" id="3119007"/>
    <lineage>
        <taxon>Bacteria</taxon>
        <taxon>Pseudomonadati</taxon>
        <taxon>Gemmatimonadota</taxon>
        <taxon>Longimicrobiia</taxon>
        <taxon>Gaopeijiales</taxon>
        <taxon>Gaopeijiaceae</taxon>
        <taxon>Gaopeijia</taxon>
    </lineage>
</organism>
<sequence>MAPHSSSCTPISGRARRTARAPFTARARRTSASAVPRSALLRLVAGFALAAALTACGSDAPGDTAPADESGAAEAPETPRSSDVPMVAVDDPTGVNAPAGFRALLPCADCPGIVTTLALEPDGSGTLTRRYLEGEPGRDPAFEEEGRWVADGPRTIAWTPADGGEGDRFLVFEGDLVLLARDGSEPTNRSPRLTRLPLGPMMELAATSWRFVDPEPAGGDAAVPSVRFGADGTLTGTDGCNAFRSNWSAPDEQALAIDALAGTRMACPPGAGVVALRATEALEAARGYRLENDGEALVLLDGAGEPIARLRPTL</sequence>
<dbReference type="Pfam" id="PF04170">
    <property type="entry name" value="NlpE"/>
    <property type="match status" value="1"/>
</dbReference>
<dbReference type="Gene3D" id="2.40.128.270">
    <property type="match status" value="1"/>
</dbReference>
<dbReference type="Pfam" id="PF03724">
    <property type="entry name" value="META"/>
    <property type="match status" value="1"/>
</dbReference>
<feature type="region of interest" description="Disordered" evidence="1">
    <location>
        <begin position="60"/>
        <end position="88"/>
    </location>
</feature>
<name>A0ABU9EAX3_9BACT</name>
<dbReference type="Proteomes" id="UP001484239">
    <property type="component" value="Unassembled WGS sequence"/>
</dbReference>
<feature type="region of interest" description="Disordered" evidence="1">
    <location>
        <begin position="1"/>
        <end position="29"/>
    </location>
</feature>